<dbReference type="AlphaFoldDB" id="A0A0T6BFX3"/>
<feature type="region of interest" description="Disordered" evidence="8">
    <location>
        <begin position="198"/>
        <end position="221"/>
    </location>
</feature>
<dbReference type="InterPro" id="IPR011989">
    <property type="entry name" value="ARM-like"/>
</dbReference>
<evidence type="ECO:0000256" key="1">
    <source>
        <dbReference type="ARBA" id="ARBA00004123"/>
    </source>
</evidence>
<evidence type="ECO:0000313" key="10">
    <source>
        <dbReference type="EMBL" id="KRT86075.1"/>
    </source>
</evidence>
<accession>A0A0T6BFX3</accession>
<dbReference type="SUPFAM" id="SSF48371">
    <property type="entry name" value="ARM repeat"/>
    <property type="match status" value="1"/>
</dbReference>
<keyword evidence="4" id="KW-0813">Transport</keyword>
<dbReference type="GO" id="GO:0031267">
    <property type="term" value="F:small GTPase binding"/>
    <property type="evidence" value="ECO:0007669"/>
    <property type="project" value="InterPro"/>
</dbReference>
<proteinExistence type="inferred from homology"/>
<evidence type="ECO:0000259" key="9">
    <source>
        <dbReference type="SMART" id="SM00913"/>
    </source>
</evidence>
<dbReference type="PANTHER" id="PTHR21452:SF4">
    <property type="entry name" value="EXPORTIN-6"/>
    <property type="match status" value="1"/>
</dbReference>
<comment type="subcellular location">
    <subcellularLocation>
        <location evidence="2">Cytoplasm</location>
    </subcellularLocation>
    <subcellularLocation>
        <location evidence="1">Nucleus</location>
    </subcellularLocation>
</comment>
<dbReference type="PANTHER" id="PTHR21452">
    <property type="entry name" value="EXPORTIN-6"/>
    <property type="match status" value="1"/>
</dbReference>
<gene>
    <name evidence="10" type="ORF">AMK59_2855</name>
</gene>
<evidence type="ECO:0000256" key="5">
    <source>
        <dbReference type="ARBA" id="ARBA00022490"/>
    </source>
</evidence>
<keyword evidence="6" id="KW-0653">Protein transport</keyword>
<feature type="domain" description="Importin N-terminal" evidence="9">
    <location>
        <begin position="32"/>
        <end position="98"/>
    </location>
</feature>
<dbReference type="GO" id="GO:0006611">
    <property type="term" value="P:protein export from nucleus"/>
    <property type="evidence" value="ECO:0007669"/>
    <property type="project" value="InterPro"/>
</dbReference>
<dbReference type="Proteomes" id="UP000051574">
    <property type="component" value="Unassembled WGS sequence"/>
</dbReference>
<organism evidence="10 11">
    <name type="scientific">Oryctes borbonicus</name>
    <dbReference type="NCBI Taxonomy" id="1629725"/>
    <lineage>
        <taxon>Eukaryota</taxon>
        <taxon>Metazoa</taxon>
        <taxon>Ecdysozoa</taxon>
        <taxon>Arthropoda</taxon>
        <taxon>Hexapoda</taxon>
        <taxon>Insecta</taxon>
        <taxon>Pterygota</taxon>
        <taxon>Neoptera</taxon>
        <taxon>Endopterygota</taxon>
        <taxon>Coleoptera</taxon>
        <taxon>Polyphaga</taxon>
        <taxon>Scarabaeiformia</taxon>
        <taxon>Scarabaeidae</taxon>
        <taxon>Dynastinae</taxon>
        <taxon>Oryctes</taxon>
    </lineage>
</organism>
<dbReference type="InterPro" id="IPR013598">
    <property type="entry name" value="Exportin-1/Importin-b-like"/>
</dbReference>
<dbReference type="OrthoDB" id="10261013at2759"/>
<evidence type="ECO:0000256" key="3">
    <source>
        <dbReference type="ARBA" id="ARBA00009466"/>
    </source>
</evidence>
<dbReference type="InterPro" id="IPR016024">
    <property type="entry name" value="ARM-type_fold"/>
</dbReference>
<dbReference type="GO" id="GO:0005634">
    <property type="term" value="C:nucleus"/>
    <property type="evidence" value="ECO:0007669"/>
    <property type="project" value="UniProtKB-SubCell"/>
</dbReference>
<dbReference type="InterPro" id="IPR040016">
    <property type="entry name" value="XPO6"/>
</dbReference>
<comment type="caution">
    <text evidence="10">The sequence shown here is derived from an EMBL/GenBank/DDBJ whole genome shotgun (WGS) entry which is preliminary data.</text>
</comment>
<keyword evidence="5" id="KW-0963">Cytoplasm</keyword>
<dbReference type="Pfam" id="PF03810">
    <property type="entry name" value="IBN_N"/>
    <property type="match status" value="1"/>
</dbReference>
<dbReference type="Pfam" id="PF08389">
    <property type="entry name" value="Xpo1"/>
    <property type="match status" value="1"/>
</dbReference>
<feature type="non-terminal residue" evidence="10">
    <location>
        <position position="416"/>
    </location>
</feature>
<evidence type="ECO:0000313" key="11">
    <source>
        <dbReference type="Proteomes" id="UP000051574"/>
    </source>
</evidence>
<evidence type="ECO:0000256" key="7">
    <source>
        <dbReference type="ARBA" id="ARBA00023242"/>
    </source>
</evidence>
<sequence>MTSRDHETLVALEHLMDEYSVPTTSNARKHEIETQLNNFSSQRDAWKFCVFFITHTSSQYVSMYALSTIESVINRQWHTLEWQDRAQLRNALYNFYIEHNSTSNFIRNKLAKLLVDIARYDWPQFYPEFFNNILELLKSEKHQLLGLVLLRTTSEELMNPRPDLSSYRKEQLPRLLQQYIPQVFQILISILNNLGNKPRHKATATPPPSPTHPSSQPNLAQQISTASFRPDPKAITREGLATVQHLLSWVSLNQVPVQIISAIFNFTHVSSYAQDDDDMCLLAMSTLNEILYRKCVPQGTQPLFIQLYHSTVQLMKDITCSSSSRIETLSADFMEKLSELLCLLMEQHLWRLEAEPGFSAIEFLSLLFQLTIHLPSLPCYLRCLAVWAAFIKQIKSQNAHRYYTTDTITICAESRR</sequence>
<reference evidence="10 11" key="1">
    <citation type="submission" date="2015-09" db="EMBL/GenBank/DDBJ databases">
        <title>Draft genome of the scarab beetle Oryctes borbonicus.</title>
        <authorList>
            <person name="Meyer J.M."/>
            <person name="Markov G.V."/>
            <person name="Baskaran P."/>
            <person name="Herrmann M."/>
            <person name="Sommer R.J."/>
            <person name="Roedelsperger C."/>
        </authorList>
    </citation>
    <scope>NUCLEOTIDE SEQUENCE [LARGE SCALE GENOMIC DNA]</scope>
    <source>
        <strain evidence="10">OB123</strain>
        <tissue evidence="10">Whole animal</tissue>
    </source>
</reference>
<dbReference type="SMART" id="SM00913">
    <property type="entry name" value="IBN_N"/>
    <property type="match status" value="1"/>
</dbReference>
<evidence type="ECO:0000256" key="2">
    <source>
        <dbReference type="ARBA" id="ARBA00004496"/>
    </source>
</evidence>
<evidence type="ECO:0000256" key="6">
    <source>
        <dbReference type="ARBA" id="ARBA00022927"/>
    </source>
</evidence>
<dbReference type="InterPro" id="IPR001494">
    <property type="entry name" value="Importin-beta_N"/>
</dbReference>
<dbReference type="GO" id="GO:0005049">
    <property type="term" value="F:nuclear export signal receptor activity"/>
    <property type="evidence" value="ECO:0007669"/>
    <property type="project" value="InterPro"/>
</dbReference>
<keyword evidence="7" id="KW-0539">Nucleus</keyword>
<dbReference type="EMBL" id="LJIG01000865">
    <property type="protein sequence ID" value="KRT86075.1"/>
    <property type="molecule type" value="Genomic_DNA"/>
</dbReference>
<dbReference type="Gene3D" id="1.25.10.10">
    <property type="entry name" value="Leucine-rich Repeat Variant"/>
    <property type="match status" value="1"/>
</dbReference>
<dbReference type="GO" id="GO:0005737">
    <property type="term" value="C:cytoplasm"/>
    <property type="evidence" value="ECO:0007669"/>
    <property type="project" value="UniProtKB-SubCell"/>
</dbReference>
<comment type="similarity">
    <text evidence="3">Belongs to the exportin family.</text>
</comment>
<protein>
    <recommendedName>
        <fullName evidence="9">Importin N-terminal domain-containing protein</fullName>
    </recommendedName>
</protein>
<evidence type="ECO:0000256" key="8">
    <source>
        <dbReference type="SAM" id="MobiDB-lite"/>
    </source>
</evidence>
<keyword evidence="11" id="KW-1185">Reference proteome</keyword>
<name>A0A0T6BFX3_9SCAR</name>
<evidence type="ECO:0000256" key="4">
    <source>
        <dbReference type="ARBA" id="ARBA00022448"/>
    </source>
</evidence>